<sequence>MVVVMHKRLTPFAGAPPTAHPRVMETVNSQFEDVEPLFDVSAGMDTAVVVLSSLGGREL</sequence>
<accession>L0AJ56</accession>
<dbReference type="HOGENOM" id="CLU_2949386_0_0_2"/>
<evidence type="ECO:0000313" key="2">
    <source>
        <dbReference type="Proteomes" id="UP000010468"/>
    </source>
</evidence>
<dbReference type="EMBL" id="CP003377">
    <property type="protein sequence ID" value="AFZ73479.1"/>
    <property type="molecule type" value="Genomic_DNA"/>
</dbReference>
<dbReference type="KEGG" id="nge:Natgr_2303"/>
<proteinExistence type="predicted"/>
<evidence type="ECO:0000313" key="1">
    <source>
        <dbReference type="EMBL" id="AFZ73479.1"/>
    </source>
</evidence>
<keyword evidence="2" id="KW-1185">Reference proteome</keyword>
<gene>
    <name evidence="1" type="ordered locus">Natgr_2303</name>
</gene>
<dbReference type="eggNOG" id="arCOG10932">
    <property type="taxonomic scope" value="Archaea"/>
</dbReference>
<dbReference type="Proteomes" id="UP000010468">
    <property type="component" value="Chromosome"/>
</dbReference>
<protein>
    <submittedName>
        <fullName evidence="1">Uncharacterized protein</fullName>
    </submittedName>
</protein>
<name>L0AJ56_NATGS</name>
<dbReference type="AlphaFoldDB" id="L0AJ56"/>
<organism evidence="1 2">
    <name type="scientific">Natronobacterium gregoryi (strain ATCC 43098 / DSM 3393 / CCM 3738 / CIP 104747 / IAM 13177 / JCM 8860 / NBRC 102187 / NCIMB 2189 / SP2)</name>
    <dbReference type="NCBI Taxonomy" id="797304"/>
    <lineage>
        <taxon>Archaea</taxon>
        <taxon>Methanobacteriati</taxon>
        <taxon>Methanobacteriota</taxon>
        <taxon>Stenosarchaea group</taxon>
        <taxon>Halobacteria</taxon>
        <taxon>Halobacteriales</taxon>
        <taxon>Natrialbaceae</taxon>
        <taxon>Natronobacterium</taxon>
    </lineage>
</organism>
<reference evidence="2" key="1">
    <citation type="submission" date="2012-03" db="EMBL/GenBank/DDBJ databases">
        <title>Complete sequence of Natronobacterium gregoryi SP2.</title>
        <authorList>
            <person name="Lucas S."/>
            <person name="Han J."/>
            <person name="Lapidus A."/>
            <person name="Cheng J.-F."/>
            <person name="Goodwin L."/>
            <person name="Pitluck S."/>
            <person name="Peters L."/>
            <person name="Mikhailova N."/>
            <person name="Teshima H."/>
            <person name="Detter J.C."/>
            <person name="Han C."/>
            <person name="Tapia R."/>
            <person name="Land M."/>
            <person name="Hauser L."/>
            <person name="Kyrpides N."/>
            <person name="Ivanova N."/>
            <person name="Pagani I."/>
            <person name="Sproer C."/>
            <person name="Anderson I."/>
            <person name="Woyke T."/>
        </authorList>
    </citation>
    <scope>NUCLEOTIDE SEQUENCE [LARGE SCALE GENOMIC DNA]</scope>
    <source>
        <strain evidence="2">ATCC 43098 / CCM 3738 / NCIMB 2189 / SP2</strain>
    </source>
</reference>